<name>A0A3B0R1G8_9ZZZZ</name>
<organism evidence="1">
    <name type="scientific">hydrothermal vent metagenome</name>
    <dbReference type="NCBI Taxonomy" id="652676"/>
    <lineage>
        <taxon>unclassified sequences</taxon>
        <taxon>metagenomes</taxon>
        <taxon>ecological metagenomes</taxon>
    </lineage>
</organism>
<dbReference type="GO" id="GO:0008483">
    <property type="term" value="F:transaminase activity"/>
    <property type="evidence" value="ECO:0007669"/>
    <property type="project" value="UniProtKB-KW"/>
</dbReference>
<dbReference type="PANTHER" id="PTHR42866">
    <property type="entry name" value="3-DEOXY-MANNO-OCTULOSONATE CYTIDYLYLTRANSFERASE"/>
    <property type="match status" value="1"/>
</dbReference>
<dbReference type="GO" id="GO:0005829">
    <property type="term" value="C:cytosol"/>
    <property type="evidence" value="ECO:0007669"/>
    <property type="project" value="TreeGrafter"/>
</dbReference>
<protein>
    <submittedName>
        <fullName evidence="1">Glutamate-1-semialdehyde aminotransferase</fullName>
        <ecNumber evidence="1">5.4.3.8</ecNumber>
    </submittedName>
</protein>
<dbReference type="InterPro" id="IPR029044">
    <property type="entry name" value="Nucleotide-diphossugar_trans"/>
</dbReference>
<accession>A0A3B0R1G8</accession>
<dbReference type="InterPro" id="IPR003329">
    <property type="entry name" value="Cytidylyl_trans"/>
</dbReference>
<dbReference type="GO" id="GO:0042286">
    <property type="term" value="F:glutamate-1-semialdehyde 2,1-aminomutase activity"/>
    <property type="evidence" value="ECO:0007669"/>
    <property type="project" value="UniProtKB-EC"/>
</dbReference>
<dbReference type="Pfam" id="PF02348">
    <property type="entry name" value="CTP_transf_3"/>
    <property type="match status" value="1"/>
</dbReference>
<dbReference type="Gene3D" id="3.90.550.10">
    <property type="entry name" value="Spore Coat Polysaccharide Biosynthesis Protein SpsA, Chain A"/>
    <property type="match status" value="1"/>
</dbReference>
<proteinExistence type="predicted"/>
<sequence>MAENPVGDKGSVGKKPVVAIIQARMGSTRLPGKVLKDLCGRTVLWHVVKRARLVRGIDTVVVATTTSPEDDKIAEWCGGEGVVVFRGSSEDVLDRYYRAALEYGAATVVRITSDCPLVDPGLVNKAIDKFQEGGFDHVSVGGSYPDGLDAEVFSLAALESAWKEARLGSEREHVTPFIWKQPERFRLYSLSAAEDYSEMRWTIDDERDLRFLRALCTGLRCSENPVGMQEILDYLKANPELLKINAGIVRNEGYAKSLREDGTKD</sequence>
<gene>
    <name evidence="1" type="ORF">MNBD_DELTA01-359</name>
</gene>
<dbReference type="EC" id="5.4.3.8" evidence="1"/>
<dbReference type="EMBL" id="UOEA01000090">
    <property type="protein sequence ID" value="VAV85567.1"/>
    <property type="molecule type" value="Genomic_DNA"/>
</dbReference>
<dbReference type="AlphaFoldDB" id="A0A3B0R1G8"/>
<keyword evidence="1" id="KW-0808">Transferase</keyword>
<keyword evidence="1" id="KW-0413">Isomerase</keyword>
<dbReference type="SUPFAM" id="SSF53448">
    <property type="entry name" value="Nucleotide-diphospho-sugar transferases"/>
    <property type="match status" value="1"/>
</dbReference>
<evidence type="ECO:0000313" key="1">
    <source>
        <dbReference type="EMBL" id="VAV85567.1"/>
    </source>
</evidence>
<dbReference type="CDD" id="cd02518">
    <property type="entry name" value="GT2_SpsF"/>
    <property type="match status" value="1"/>
</dbReference>
<dbReference type="PANTHER" id="PTHR42866:SF1">
    <property type="entry name" value="SPORE COAT POLYSACCHARIDE BIOSYNTHESIS PROTEIN SPSF"/>
    <property type="match status" value="1"/>
</dbReference>
<reference evidence="1" key="1">
    <citation type="submission" date="2018-06" db="EMBL/GenBank/DDBJ databases">
        <authorList>
            <person name="Zhirakovskaya E."/>
        </authorList>
    </citation>
    <scope>NUCLEOTIDE SEQUENCE</scope>
</reference>
<keyword evidence="1" id="KW-0032">Aminotransferase</keyword>